<dbReference type="PANTHER" id="PTHR31973">
    <property type="entry name" value="POLYPROTEIN, PUTATIVE-RELATED"/>
    <property type="match status" value="1"/>
</dbReference>
<keyword evidence="1" id="KW-0472">Membrane</keyword>
<dbReference type="Pfam" id="PF10551">
    <property type="entry name" value="MULE"/>
    <property type="match status" value="1"/>
</dbReference>
<keyword evidence="1" id="KW-1133">Transmembrane helix</keyword>
<dbReference type="InterPro" id="IPR018289">
    <property type="entry name" value="MULE_transposase_dom"/>
</dbReference>
<evidence type="ECO:0000313" key="4">
    <source>
        <dbReference type="Proteomes" id="UP001280121"/>
    </source>
</evidence>
<comment type="caution">
    <text evidence="3">The sequence shown here is derived from an EMBL/GenBank/DDBJ whole genome shotgun (WGS) entry which is preliminary data.</text>
</comment>
<name>A0AAD9U0J3_9ROSI</name>
<dbReference type="AlphaFoldDB" id="A0AAD9U0J3"/>
<evidence type="ECO:0000313" key="3">
    <source>
        <dbReference type="EMBL" id="KAK2645357.1"/>
    </source>
</evidence>
<feature type="transmembrane region" description="Helical" evidence="1">
    <location>
        <begin position="212"/>
        <end position="233"/>
    </location>
</feature>
<protein>
    <recommendedName>
        <fullName evidence="2">MULE transposase domain-containing protein</fullName>
    </recommendedName>
</protein>
<keyword evidence="1" id="KW-0812">Transmembrane</keyword>
<dbReference type="PANTHER" id="PTHR31973:SF195">
    <property type="entry name" value="MUDR FAMILY TRANSPOSASE"/>
    <property type="match status" value="1"/>
</dbReference>
<gene>
    <name evidence="3" type="ORF">Ddye_020552</name>
</gene>
<keyword evidence="4" id="KW-1185">Reference proteome</keyword>
<dbReference type="Proteomes" id="UP001280121">
    <property type="component" value="Unassembled WGS sequence"/>
</dbReference>
<dbReference type="EMBL" id="JANJYI010000006">
    <property type="protein sequence ID" value="KAK2645357.1"/>
    <property type="molecule type" value="Genomic_DNA"/>
</dbReference>
<sequence length="256" mass="30232">MLEKCNPGTITKIETDRKNRFKYGFMVLGVCIEGFNTIIRQVIVVDATHLKSKTKGVVLVIVCKDGNDMIYPLAFGFANFECSKSWIWFLKQLRGVILQPERMFIISDRHTDISNGMKAIFPDVAHGFCVYHLANNLKQHCRKRGDVINLYYRATYAYRVEEFNCLMVKMKSIHSKVHDELVEVGIQKFSRVHYPRKRYHMMTTNIAESMNFYLLAIWKLPITYIVEFIRYLLRRWFHDHRCNVKETPIFLTQDTD</sequence>
<accession>A0AAD9U0J3</accession>
<organism evidence="3 4">
    <name type="scientific">Dipteronia dyeriana</name>
    <dbReference type="NCBI Taxonomy" id="168575"/>
    <lineage>
        <taxon>Eukaryota</taxon>
        <taxon>Viridiplantae</taxon>
        <taxon>Streptophyta</taxon>
        <taxon>Embryophyta</taxon>
        <taxon>Tracheophyta</taxon>
        <taxon>Spermatophyta</taxon>
        <taxon>Magnoliopsida</taxon>
        <taxon>eudicotyledons</taxon>
        <taxon>Gunneridae</taxon>
        <taxon>Pentapetalae</taxon>
        <taxon>rosids</taxon>
        <taxon>malvids</taxon>
        <taxon>Sapindales</taxon>
        <taxon>Sapindaceae</taxon>
        <taxon>Hippocastanoideae</taxon>
        <taxon>Acereae</taxon>
        <taxon>Dipteronia</taxon>
    </lineage>
</organism>
<evidence type="ECO:0000256" key="1">
    <source>
        <dbReference type="SAM" id="Phobius"/>
    </source>
</evidence>
<proteinExistence type="predicted"/>
<feature type="domain" description="MULE transposase" evidence="2">
    <location>
        <begin position="42"/>
        <end position="136"/>
    </location>
</feature>
<evidence type="ECO:0000259" key="2">
    <source>
        <dbReference type="Pfam" id="PF10551"/>
    </source>
</evidence>
<reference evidence="3" key="1">
    <citation type="journal article" date="2023" name="Plant J.">
        <title>Genome sequences and population genomics provide insights into the demographic history, inbreeding, and mutation load of two 'living fossil' tree species of Dipteronia.</title>
        <authorList>
            <person name="Feng Y."/>
            <person name="Comes H.P."/>
            <person name="Chen J."/>
            <person name="Zhu S."/>
            <person name="Lu R."/>
            <person name="Zhang X."/>
            <person name="Li P."/>
            <person name="Qiu J."/>
            <person name="Olsen K.M."/>
            <person name="Qiu Y."/>
        </authorList>
    </citation>
    <scope>NUCLEOTIDE SEQUENCE</scope>
    <source>
        <strain evidence="3">KIB01</strain>
    </source>
</reference>